<dbReference type="EMBL" id="HACG01010868">
    <property type="protein sequence ID" value="CEK57733.1"/>
    <property type="molecule type" value="Transcribed_RNA"/>
</dbReference>
<evidence type="ECO:0000313" key="1">
    <source>
        <dbReference type="EMBL" id="CEK57733.1"/>
    </source>
</evidence>
<feature type="non-terminal residue" evidence="1">
    <location>
        <position position="51"/>
    </location>
</feature>
<name>A0A0B6YNA9_9EUPU</name>
<reference evidence="1" key="1">
    <citation type="submission" date="2014-12" db="EMBL/GenBank/DDBJ databases">
        <title>Insight into the proteome of Arion vulgaris.</title>
        <authorList>
            <person name="Aradska J."/>
            <person name="Bulat T."/>
            <person name="Smidak R."/>
            <person name="Sarate P."/>
            <person name="Gangsoo J."/>
            <person name="Sialana F."/>
            <person name="Bilban M."/>
            <person name="Lubec G."/>
        </authorList>
    </citation>
    <scope>NUCLEOTIDE SEQUENCE</scope>
    <source>
        <tissue evidence="1">Skin</tissue>
    </source>
</reference>
<proteinExistence type="predicted"/>
<accession>A0A0B6YNA9</accession>
<gene>
    <name evidence="1" type="primary">ORF30937</name>
</gene>
<sequence length="51" mass="5697">MKQGLSQCLTPVPGMRIYVSLIHDTETKQINCNKNIKKCFTGDRAEITCPA</sequence>
<protein>
    <submittedName>
        <fullName evidence="1">Uncharacterized protein</fullName>
    </submittedName>
</protein>
<organism evidence="1">
    <name type="scientific">Arion vulgaris</name>
    <dbReference type="NCBI Taxonomy" id="1028688"/>
    <lineage>
        <taxon>Eukaryota</taxon>
        <taxon>Metazoa</taxon>
        <taxon>Spiralia</taxon>
        <taxon>Lophotrochozoa</taxon>
        <taxon>Mollusca</taxon>
        <taxon>Gastropoda</taxon>
        <taxon>Heterobranchia</taxon>
        <taxon>Euthyneura</taxon>
        <taxon>Panpulmonata</taxon>
        <taxon>Eupulmonata</taxon>
        <taxon>Stylommatophora</taxon>
        <taxon>Helicina</taxon>
        <taxon>Arionoidea</taxon>
        <taxon>Arionidae</taxon>
        <taxon>Arion</taxon>
    </lineage>
</organism>
<dbReference type="AlphaFoldDB" id="A0A0B6YNA9"/>